<evidence type="ECO:0000256" key="3">
    <source>
        <dbReference type="ARBA" id="ARBA00022692"/>
    </source>
</evidence>
<dbReference type="GO" id="GO:0016020">
    <property type="term" value="C:membrane"/>
    <property type="evidence" value="ECO:0007669"/>
    <property type="project" value="UniProtKB-SubCell"/>
</dbReference>
<name>A0A183BBI1_9TREM</name>
<dbReference type="OrthoDB" id="1666796at2759"/>
<comment type="caution">
    <text evidence="7">Lacks conserved residue(s) required for the propagation of feature annotation.</text>
</comment>
<dbReference type="PANTHER" id="PTHR10766">
    <property type="entry name" value="TRANSMEMBRANE 9 SUPERFAMILY PROTEIN"/>
    <property type="match status" value="1"/>
</dbReference>
<gene>
    <name evidence="8" type="ORF">ECPE_LOCUS16566</name>
</gene>
<protein>
    <recommendedName>
        <fullName evidence="7">Transmembrane 9 superfamily member</fullName>
    </recommendedName>
</protein>
<organism evidence="10">
    <name type="scientific">Echinostoma caproni</name>
    <dbReference type="NCBI Taxonomy" id="27848"/>
    <lineage>
        <taxon>Eukaryota</taxon>
        <taxon>Metazoa</taxon>
        <taxon>Spiralia</taxon>
        <taxon>Lophotrochozoa</taxon>
        <taxon>Platyhelminthes</taxon>
        <taxon>Trematoda</taxon>
        <taxon>Digenea</taxon>
        <taxon>Plagiorchiida</taxon>
        <taxon>Echinostomata</taxon>
        <taxon>Echinostomatoidea</taxon>
        <taxon>Echinostomatidae</taxon>
        <taxon>Echinostoma</taxon>
    </lineage>
</organism>
<evidence type="ECO:0000256" key="7">
    <source>
        <dbReference type="RuleBase" id="RU363079"/>
    </source>
</evidence>
<proteinExistence type="inferred from homology"/>
<keyword evidence="5 7" id="KW-1133">Transmembrane helix</keyword>
<dbReference type="EMBL" id="UZAN01064913">
    <property type="protein sequence ID" value="VDP93838.1"/>
    <property type="molecule type" value="Genomic_DNA"/>
</dbReference>
<dbReference type="Pfam" id="PF02990">
    <property type="entry name" value="EMP70"/>
    <property type="match status" value="1"/>
</dbReference>
<sequence length="165" mass="18565">MTGKRWIRQFLIGATLAPFLVCSGAFVVNLVAVYYQTSRAIPVLTMFMMIAIVLFVVIPLNLVGTVIGRNVCGLANDPCRVSAVPRPIPEKKWFMEPTVLILLSGILPFGSIFIELYFIFTSFWAYKIYFVFGFTLLVLLLLITVTSSVSAVGTYFLLNSEDYRW</sequence>
<feature type="transmembrane region" description="Helical" evidence="7">
    <location>
        <begin position="99"/>
        <end position="120"/>
    </location>
</feature>
<keyword evidence="9" id="KW-1185">Reference proteome</keyword>
<dbReference type="PANTHER" id="PTHR10766:SF41">
    <property type="entry name" value="TRANSMEMBRANE 9 SUPERFAMILY MEMBER 3"/>
    <property type="match status" value="1"/>
</dbReference>
<keyword evidence="3 7" id="KW-0812">Transmembrane</keyword>
<evidence type="ECO:0000313" key="9">
    <source>
        <dbReference type="Proteomes" id="UP000272942"/>
    </source>
</evidence>
<keyword evidence="6 7" id="KW-0472">Membrane</keyword>
<accession>A0A183BBI1</accession>
<evidence type="ECO:0000256" key="6">
    <source>
        <dbReference type="ARBA" id="ARBA00023136"/>
    </source>
</evidence>
<reference evidence="8 9" key="2">
    <citation type="submission" date="2018-11" db="EMBL/GenBank/DDBJ databases">
        <authorList>
            <consortium name="Pathogen Informatics"/>
        </authorList>
    </citation>
    <scope>NUCLEOTIDE SEQUENCE [LARGE SCALE GENOMIC DNA]</scope>
    <source>
        <strain evidence="8 9">Egypt</strain>
    </source>
</reference>
<reference evidence="10" key="1">
    <citation type="submission" date="2016-06" db="UniProtKB">
        <authorList>
            <consortium name="WormBaseParasite"/>
        </authorList>
    </citation>
    <scope>IDENTIFICATION</scope>
</reference>
<dbReference type="WBParaSite" id="ECPE_0001660901-mRNA-1">
    <property type="protein sequence ID" value="ECPE_0001660901-mRNA-1"/>
    <property type="gene ID" value="ECPE_0001660901"/>
</dbReference>
<comment type="similarity">
    <text evidence="2 7">Belongs to the nonaspanin (TM9SF) (TC 9.A.2) family.</text>
</comment>
<evidence type="ECO:0000256" key="4">
    <source>
        <dbReference type="ARBA" id="ARBA00022729"/>
    </source>
</evidence>
<dbReference type="AlphaFoldDB" id="A0A183BBI1"/>
<dbReference type="GO" id="GO:0072657">
    <property type="term" value="P:protein localization to membrane"/>
    <property type="evidence" value="ECO:0007669"/>
    <property type="project" value="TreeGrafter"/>
</dbReference>
<dbReference type="Proteomes" id="UP000272942">
    <property type="component" value="Unassembled WGS sequence"/>
</dbReference>
<evidence type="ECO:0000256" key="2">
    <source>
        <dbReference type="ARBA" id="ARBA00005227"/>
    </source>
</evidence>
<evidence type="ECO:0000313" key="10">
    <source>
        <dbReference type="WBParaSite" id="ECPE_0001660901-mRNA-1"/>
    </source>
</evidence>
<evidence type="ECO:0000313" key="8">
    <source>
        <dbReference type="EMBL" id="VDP93838.1"/>
    </source>
</evidence>
<dbReference type="InterPro" id="IPR004240">
    <property type="entry name" value="EMP70"/>
</dbReference>
<evidence type="ECO:0000256" key="5">
    <source>
        <dbReference type="ARBA" id="ARBA00022989"/>
    </source>
</evidence>
<keyword evidence="4" id="KW-0732">Signal</keyword>
<feature type="transmembrane region" description="Helical" evidence="7">
    <location>
        <begin position="12"/>
        <end position="35"/>
    </location>
</feature>
<comment type="subcellular location">
    <subcellularLocation>
        <location evidence="1">Membrane</location>
        <topology evidence="1">Multi-pass membrane protein</topology>
    </subcellularLocation>
</comment>
<feature type="transmembrane region" description="Helical" evidence="7">
    <location>
        <begin position="126"/>
        <end position="158"/>
    </location>
</feature>
<feature type="transmembrane region" description="Helical" evidence="7">
    <location>
        <begin position="41"/>
        <end position="63"/>
    </location>
</feature>
<evidence type="ECO:0000256" key="1">
    <source>
        <dbReference type="ARBA" id="ARBA00004141"/>
    </source>
</evidence>